<evidence type="ECO:0000313" key="3">
    <source>
        <dbReference type="Proteomes" id="UP000006753"/>
    </source>
</evidence>
<feature type="compositionally biased region" description="Basic and acidic residues" evidence="1">
    <location>
        <begin position="29"/>
        <end position="40"/>
    </location>
</feature>
<dbReference type="KEGG" id="mbe:MBM_05599"/>
<dbReference type="AlphaFoldDB" id="K1WFQ4"/>
<keyword evidence="3" id="KW-1185">Reference proteome</keyword>
<dbReference type="OrthoDB" id="10497729at2759"/>
<dbReference type="Proteomes" id="UP000006753">
    <property type="component" value="Unassembled WGS sequence"/>
</dbReference>
<dbReference type="InParanoid" id="K1WFQ4"/>
<evidence type="ECO:0000313" key="2">
    <source>
        <dbReference type="EMBL" id="EKD16305.1"/>
    </source>
</evidence>
<dbReference type="EMBL" id="JH921439">
    <property type="protein sequence ID" value="EKD16305.1"/>
    <property type="molecule type" value="Genomic_DNA"/>
</dbReference>
<dbReference type="HOGENOM" id="CLU_1235262_0_0_1"/>
<feature type="compositionally biased region" description="Polar residues" evidence="1">
    <location>
        <begin position="48"/>
        <end position="65"/>
    </location>
</feature>
<feature type="compositionally biased region" description="Low complexity" evidence="1">
    <location>
        <begin position="79"/>
        <end position="98"/>
    </location>
</feature>
<proteinExistence type="predicted"/>
<sequence>MGLSQIATYYLKSRIGGHMNTVLKKKNKPKEEPESRESAYKIRPPTIICSTPTRQTMKSNRNQNLRRAFLWKEIDWTGSSPSNRRPSSSSSSSSSEEPPVSPRTAGDGPGPGPSAERRCSTAPSTAGLRSGTSPGSETPARETRLRVGVGRRKLQCPACQRIACEFAFERDRHVNTNATCVTAHTCLAREMQAEVREQGKPETASPETEADFSPEDIVQQRFIC</sequence>
<organism evidence="2 3">
    <name type="scientific">Marssonina brunnea f. sp. multigermtubi (strain MB_m1)</name>
    <name type="common">Marssonina leaf spot fungus</name>
    <dbReference type="NCBI Taxonomy" id="1072389"/>
    <lineage>
        <taxon>Eukaryota</taxon>
        <taxon>Fungi</taxon>
        <taxon>Dikarya</taxon>
        <taxon>Ascomycota</taxon>
        <taxon>Pezizomycotina</taxon>
        <taxon>Leotiomycetes</taxon>
        <taxon>Helotiales</taxon>
        <taxon>Drepanopezizaceae</taxon>
        <taxon>Drepanopeziza</taxon>
    </lineage>
</organism>
<dbReference type="GeneID" id="18761534"/>
<reference evidence="2 3" key="1">
    <citation type="journal article" date="2012" name="BMC Genomics">
        <title>Sequencing the genome of Marssonina brunnea reveals fungus-poplar co-evolution.</title>
        <authorList>
            <person name="Zhu S."/>
            <person name="Cao Y.-Z."/>
            <person name="Jiang C."/>
            <person name="Tan B.-Y."/>
            <person name="Wang Z."/>
            <person name="Feng S."/>
            <person name="Zhang L."/>
            <person name="Su X.-H."/>
            <person name="Brejova B."/>
            <person name="Vinar T."/>
            <person name="Xu M."/>
            <person name="Wang M.-X."/>
            <person name="Zhang S.-G."/>
            <person name="Huang M.-R."/>
            <person name="Wu R."/>
            <person name="Zhou Y."/>
        </authorList>
    </citation>
    <scope>NUCLEOTIDE SEQUENCE [LARGE SCALE GENOMIC DNA]</scope>
    <source>
        <strain evidence="2 3">MB_m1</strain>
    </source>
</reference>
<accession>K1WFQ4</accession>
<protein>
    <submittedName>
        <fullName evidence="2">Uncharacterized protein</fullName>
    </submittedName>
</protein>
<feature type="region of interest" description="Disordered" evidence="1">
    <location>
        <begin position="17"/>
        <end position="142"/>
    </location>
</feature>
<evidence type="ECO:0000256" key="1">
    <source>
        <dbReference type="SAM" id="MobiDB-lite"/>
    </source>
</evidence>
<name>K1WFQ4_MARBU</name>
<gene>
    <name evidence="2" type="ORF">MBM_05599</name>
</gene>